<proteinExistence type="predicted"/>
<evidence type="ECO:0000256" key="4">
    <source>
        <dbReference type="ARBA" id="ARBA00023136"/>
    </source>
</evidence>
<keyword evidence="4 6" id="KW-0472">Membrane</keyword>
<evidence type="ECO:0000313" key="9">
    <source>
        <dbReference type="Proteomes" id="UP001166286"/>
    </source>
</evidence>
<feature type="compositionally biased region" description="Low complexity" evidence="5">
    <location>
        <begin position="50"/>
        <end position="59"/>
    </location>
</feature>
<dbReference type="PRINTS" id="PR01036">
    <property type="entry name" value="TCRTETB"/>
</dbReference>
<feature type="compositionally biased region" description="Low complexity" evidence="5">
    <location>
        <begin position="28"/>
        <end position="42"/>
    </location>
</feature>
<sequence>MESKTADDSAETIATPRASTPSKDQAHSESSISLPSHSSGIESKAKDDGAASVAASRVSTTKEHENQNGSSAAPSLHQVKSAGVPLEGFKATPRLYVAFVTLSVITLMVALDGTSLSVALPIIAQRLRGTAIEAFWSGTSFLLCSTIFQPSFASFSHIFGRKPMVIVGLIFFLIGALVAALANDFGTLLVGRSFQGIGGGGLIALTEILVTDLVPLRLRGQWFGIISGMWSIGSVSGPIIGGAFAQNVTWRWIFYLNLPFIGIALVAVPLTLKLAFKASKFSEKLRRVDWIGSVLFIGSTTSFLIPVTWGGVSYAWDSWRTLVPLLIGVAGLILFVIFEEYVAEEPLIRLDVFKNRTAAASYFETTIHGLILWSVLYYLPLYYEAVKGETPILSGVSLFPQTFTVAPVAVVTGIAITKLGYYRWAIWSGWIITTLGVGLLYLLDVHTTTVAWIFLNLVSGIGMGLLFPSMAFAIQAASTNKDLAFAVAMFAFFRAFGQAIGVAIGGTIFQNQMKVKLAAYPLLASRASEYSADASSLVQIIKSMQEGILKDQLIQSYADSLKTVWAVMCGLAFVALLSTFFIEGLDINRALETEQGFQYENTHVDEEK</sequence>
<feature type="transmembrane region" description="Helical" evidence="6">
    <location>
        <begin position="164"/>
        <end position="182"/>
    </location>
</feature>
<name>A0AA39R6M4_9LECA</name>
<feature type="transmembrane region" description="Helical" evidence="6">
    <location>
        <begin position="449"/>
        <end position="471"/>
    </location>
</feature>
<feature type="transmembrane region" description="Helical" evidence="6">
    <location>
        <begin position="194"/>
        <end position="210"/>
    </location>
</feature>
<dbReference type="Gene3D" id="1.20.1250.20">
    <property type="entry name" value="MFS general substrate transporter like domains"/>
    <property type="match status" value="2"/>
</dbReference>
<evidence type="ECO:0000259" key="7">
    <source>
        <dbReference type="PROSITE" id="PS50850"/>
    </source>
</evidence>
<dbReference type="FunFam" id="1.20.1250.20:FF:000786">
    <property type="entry name" value="MFS multidrug transporter, putative"/>
    <property type="match status" value="1"/>
</dbReference>
<gene>
    <name evidence="8" type="ORF">JMJ35_001886</name>
</gene>
<feature type="transmembrane region" description="Helical" evidence="6">
    <location>
        <begin position="134"/>
        <end position="152"/>
    </location>
</feature>
<dbReference type="InterPro" id="IPR011701">
    <property type="entry name" value="MFS"/>
</dbReference>
<evidence type="ECO:0000256" key="5">
    <source>
        <dbReference type="SAM" id="MobiDB-lite"/>
    </source>
</evidence>
<dbReference type="Proteomes" id="UP001166286">
    <property type="component" value="Unassembled WGS sequence"/>
</dbReference>
<protein>
    <recommendedName>
        <fullName evidence="7">Major facilitator superfamily (MFS) profile domain-containing protein</fullName>
    </recommendedName>
</protein>
<feature type="transmembrane region" description="Helical" evidence="6">
    <location>
        <begin position="252"/>
        <end position="276"/>
    </location>
</feature>
<dbReference type="PANTHER" id="PTHR23501:SF59">
    <property type="entry name" value="MAJOR FACILITATOR SUPERFAMILY (MFS) PROFILE DOMAIN-CONTAINING PROTEIN-RELATED"/>
    <property type="match status" value="1"/>
</dbReference>
<evidence type="ECO:0000256" key="6">
    <source>
        <dbReference type="SAM" id="Phobius"/>
    </source>
</evidence>
<feature type="transmembrane region" description="Helical" evidence="6">
    <location>
        <begin position="95"/>
        <end position="122"/>
    </location>
</feature>
<evidence type="ECO:0000313" key="8">
    <source>
        <dbReference type="EMBL" id="KAK0515852.1"/>
    </source>
</evidence>
<keyword evidence="9" id="KW-1185">Reference proteome</keyword>
<dbReference type="PROSITE" id="PS50850">
    <property type="entry name" value="MFS"/>
    <property type="match status" value="1"/>
</dbReference>
<feature type="region of interest" description="Disordered" evidence="5">
    <location>
        <begin position="1"/>
        <end position="76"/>
    </location>
</feature>
<evidence type="ECO:0000256" key="1">
    <source>
        <dbReference type="ARBA" id="ARBA00004141"/>
    </source>
</evidence>
<feature type="transmembrane region" description="Helical" evidence="6">
    <location>
        <begin position="563"/>
        <end position="582"/>
    </location>
</feature>
<feature type="domain" description="Major facilitator superfamily (MFS) profile" evidence="7">
    <location>
        <begin position="98"/>
        <end position="587"/>
    </location>
</feature>
<keyword evidence="3 6" id="KW-1133">Transmembrane helix</keyword>
<dbReference type="SUPFAM" id="SSF103473">
    <property type="entry name" value="MFS general substrate transporter"/>
    <property type="match status" value="1"/>
</dbReference>
<feature type="transmembrane region" description="Helical" evidence="6">
    <location>
        <begin position="483"/>
        <end position="509"/>
    </location>
</feature>
<feature type="transmembrane region" description="Helical" evidence="6">
    <location>
        <begin position="288"/>
        <end position="309"/>
    </location>
</feature>
<evidence type="ECO:0000256" key="2">
    <source>
        <dbReference type="ARBA" id="ARBA00022692"/>
    </source>
</evidence>
<feature type="transmembrane region" description="Helical" evidence="6">
    <location>
        <begin position="321"/>
        <end position="338"/>
    </location>
</feature>
<dbReference type="FunFam" id="1.20.1720.10:FF:000018">
    <property type="entry name" value="Putative MFS multidrug transporter"/>
    <property type="match status" value="1"/>
</dbReference>
<dbReference type="InterPro" id="IPR020846">
    <property type="entry name" value="MFS_dom"/>
</dbReference>
<dbReference type="GO" id="GO:0022857">
    <property type="term" value="F:transmembrane transporter activity"/>
    <property type="evidence" value="ECO:0007669"/>
    <property type="project" value="InterPro"/>
</dbReference>
<keyword evidence="2 6" id="KW-0812">Transmembrane</keyword>
<comment type="subcellular location">
    <subcellularLocation>
        <location evidence="1">Membrane</location>
        <topology evidence="1">Multi-pass membrane protein</topology>
    </subcellularLocation>
</comment>
<accession>A0AA39R6M4</accession>
<feature type="transmembrane region" description="Helical" evidence="6">
    <location>
        <begin position="359"/>
        <end position="378"/>
    </location>
</feature>
<dbReference type="Pfam" id="PF07690">
    <property type="entry name" value="MFS_1"/>
    <property type="match status" value="1"/>
</dbReference>
<dbReference type="InterPro" id="IPR036259">
    <property type="entry name" value="MFS_trans_sf"/>
</dbReference>
<dbReference type="PANTHER" id="PTHR23501">
    <property type="entry name" value="MAJOR FACILITATOR SUPERFAMILY"/>
    <property type="match status" value="1"/>
</dbReference>
<feature type="transmembrane region" description="Helical" evidence="6">
    <location>
        <begin position="424"/>
        <end position="443"/>
    </location>
</feature>
<dbReference type="EMBL" id="JAFEKC020000003">
    <property type="protein sequence ID" value="KAK0515852.1"/>
    <property type="molecule type" value="Genomic_DNA"/>
</dbReference>
<evidence type="ECO:0000256" key="3">
    <source>
        <dbReference type="ARBA" id="ARBA00022989"/>
    </source>
</evidence>
<feature type="transmembrane region" description="Helical" evidence="6">
    <location>
        <begin position="222"/>
        <end position="246"/>
    </location>
</feature>
<dbReference type="GO" id="GO:0005886">
    <property type="term" value="C:plasma membrane"/>
    <property type="evidence" value="ECO:0007669"/>
    <property type="project" value="TreeGrafter"/>
</dbReference>
<comment type="caution">
    <text evidence="8">The sequence shown here is derived from an EMBL/GenBank/DDBJ whole genome shotgun (WGS) entry which is preliminary data.</text>
</comment>
<feature type="transmembrane region" description="Helical" evidence="6">
    <location>
        <begin position="398"/>
        <end position="417"/>
    </location>
</feature>
<reference evidence="8" key="1">
    <citation type="submission" date="2023-03" db="EMBL/GenBank/DDBJ databases">
        <title>Complete genome of Cladonia borealis.</title>
        <authorList>
            <person name="Park H."/>
        </authorList>
    </citation>
    <scope>NUCLEOTIDE SEQUENCE</scope>
    <source>
        <strain evidence="8">ANT050790</strain>
    </source>
</reference>
<dbReference type="AlphaFoldDB" id="A0AA39R6M4"/>
<organism evidence="8 9">
    <name type="scientific">Cladonia borealis</name>
    <dbReference type="NCBI Taxonomy" id="184061"/>
    <lineage>
        <taxon>Eukaryota</taxon>
        <taxon>Fungi</taxon>
        <taxon>Dikarya</taxon>
        <taxon>Ascomycota</taxon>
        <taxon>Pezizomycotina</taxon>
        <taxon>Lecanoromycetes</taxon>
        <taxon>OSLEUM clade</taxon>
        <taxon>Lecanoromycetidae</taxon>
        <taxon>Lecanorales</taxon>
        <taxon>Lecanorineae</taxon>
        <taxon>Cladoniaceae</taxon>
        <taxon>Cladonia</taxon>
    </lineage>
</organism>